<dbReference type="Gene3D" id="3.30.700.10">
    <property type="entry name" value="Glycoprotein, Type 4 Pilin"/>
    <property type="match status" value="1"/>
</dbReference>
<dbReference type="NCBIfam" id="TIGR02532">
    <property type="entry name" value="IV_pilin_GFxxxE"/>
    <property type="match status" value="1"/>
</dbReference>
<evidence type="ECO:0000313" key="3">
    <source>
        <dbReference type="Proteomes" id="UP000294914"/>
    </source>
</evidence>
<keyword evidence="1" id="KW-1133">Transmembrane helix</keyword>
<evidence type="ECO:0000313" key="2">
    <source>
        <dbReference type="EMBL" id="TDY03841.1"/>
    </source>
</evidence>
<dbReference type="EMBL" id="SOQX01000001">
    <property type="protein sequence ID" value="TDY03841.1"/>
    <property type="molecule type" value="Genomic_DNA"/>
</dbReference>
<organism evidence="2 3">
    <name type="scientific">Thiohalophilus thiocyanatoxydans</name>
    <dbReference type="NCBI Taxonomy" id="381308"/>
    <lineage>
        <taxon>Bacteria</taxon>
        <taxon>Pseudomonadati</taxon>
        <taxon>Pseudomonadota</taxon>
        <taxon>Gammaproteobacteria</taxon>
        <taxon>Thiohalomonadales</taxon>
        <taxon>Thiohalophilaceae</taxon>
        <taxon>Thiohalophilus</taxon>
    </lineage>
</organism>
<feature type="transmembrane region" description="Helical" evidence="1">
    <location>
        <begin position="12"/>
        <end position="34"/>
    </location>
</feature>
<reference evidence="2 3" key="1">
    <citation type="submission" date="2019-03" db="EMBL/GenBank/DDBJ databases">
        <title>Genomic Encyclopedia of Type Strains, Phase IV (KMG-IV): sequencing the most valuable type-strain genomes for metagenomic binning, comparative biology and taxonomic classification.</title>
        <authorList>
            <person name="Goeker M."/>
        </authorList>
    </citation>
    <scope>NUCLEOTIDE SEQUENCE [LARGE SCALE GENOMIC DNA]</scope>
    <source>
        <strain evidence="2 3">DSM 16326</strain>
    </source>
</reference>
<sequence length="267" mass="29148">MLRRARQSGFTLVELIVVIVVLGAISAGTALYVVRSMEAYSDTVRRDQLTSGARVAVERLTRELRNALPNSVRVDNDSGTTHCIEFFPVESGSSYDSVPRTAANISFAAIAYAPPQTPAHVAVFPHATQPLYTHNNPGPLADYDPANSEPANGVVYLDNDHRFTHDSPRKRFFLTGEPVSYCVDPDGDLKRYRGYGIDSTQSVPPTGVTGALLAENLQLSDGGNAVTPFAYTAGSLQRSAVVTLDLRFMEEGEWVRLLHEVQIRNVP</sequence>
<accession>A0A4R8IS34</accession>
<evidence type="ECO:0000256" key="1">
    <source>
        <dbReference type="SAM" id="Phobius"/>
    </source>
</evidence>
<dbReference type="RefSeq" id="WP_134080414.1">
    <property type="nucleotide sequence ID" value="NZ_SOQX01000001.1"/>
</dbReference>
<keyword evidence="3" id="KW-1185">Reference proteome</keyword>
<dbReference type="PROSITE" id="PS00409">
    <property type="entry name" value="PROKAR_NTER_METHYL"/>
    <property type="match status" value="1"/>
</dbReference>
<name>A0A4R8IS34_9GAMM</name>
<protein>
    <submittedName>
        <fullName evidence="2">MSHA biogenesis protein MshO</fullName>
    </submittedName>
</protein>
<dbReference type="InterPro" id="IPR045584">
    <property type="entry name" value="Pilin-like"/>
</dbReference>
<dbReference type="OrthoDB" id="9788802at2"/>
<dbReference type="Proteomes" id="UP000294914">
    <property type="component" value="Unassembled WGS sequence"/>
</dbReference>
<dbReference type="InterPro" id="IPR012902">
    <property type="entry name" value="N_methyl_site"/>
</dbReference>
<dbReference type="SUPFAM" id="SSF54523">
    <property type="entry name" value="Pili subunits"/>
    <property type="match status" value="1"/>
</dbReference>
<keyword evidence="1" id="KW-0472">Membrane</keyword>
<gene>
    <name evidence="2" type="ORF">EDC23_0212</name>
</gene>
<comment type="caution">
    <text evidence="2">The sequence shown here is derived from an EMBL/GenBank/DDBJ whole genome shotgun (WGS) entry which is preliminary data.</text>
</comment>
<dbReference type="Pfam" id="PF07963">
    <property type="entry name" value="N_methyl"/>
    <property type="match status" value="1"/>
</dbReference>
<keyword evidence="1" id="KW-0812">Transmembrane</keyword>
<proteinExistence type="predicted"/>
<dbReference type="AlphaFoldDB" id="A0A4R8IS34"/>